<dbReference type="SMART" id="SM00220">
    <property type="entry name" value="S_TKc"/>
    <property type="match status" value="1"/>
</dbReference>
<dbReference type="OrthoDB" id="10252171at2759"/>
<evidence type="ECO:0000256" key="4">
    <source>
        <dbReference type="RuleBase" id="RU000304"/>
    </source>
</evidence>
<feature type="binding site" evidence="3">
    <location>
        <position position="54"/>
    </location>
    <ligand>
        <name>ATP</name>
        <dbReference type="ChEBI" id="CHEBI:30616"/>
    </ligand>
</feature>
<dbReference type="PROSITE" id="PS00107">
    <property type="entry name" value="PROTEIN_KINASE_ATP"/>
    <property type="match status" value="1"/>
</dbReference>
<gene>
    <name evidence="6" type="ORF">ADEAN_000887900</name>
</gene>
<reference evidence="6 7" key="1">
    <citation type="submission" date="2020-08" db="EMBL/GenBank/DDBJ databases">
        <authorList>
            <person name="Newling K."/>
            <person name="Davey J."/>
            <person name="Forrester S."/>
        </authorList>
    </citation>
    <scope>NUCLEOTIDE SEQUENCE [LARGE SCALE GENOMIC DNA]</scope>
    <source>
        <strain evidence="7">Crithidia deanei Carvalho (ATCC PRA-265)</strain>
    </source>
</reference>
<dbReference type="InterPro" id="IPR008271">
    <property type="entry name" value="Ser/Thr_kinase_AS"/>
</dbReference>
<sequence>MMTYFPVPDIPVCYNVYDRFPSFYFGAKIGSGGYGVVFKCRDNQHPERGRVAIKVFYKSAVLSFVTWRQVLYEIDLMKGNDHSNIVQLYEVFQTDTFVALVMEAGHGGKIRQALRVIEEHNLPLEPFVANVCLQVAKGMQYLWSRHIVHGDVKLDNIVLSEDYSRVILIDFGISRKVEPFEKKNYTIRGSLYYIAPELLAALSVGQASIYCTGEDLSVADVFSLGVVAYRMLTGKSPFTCGDVHGQYAHTRTGFDFSDRLWGHRSMQARAFTQRLMAVNPSKRGDWSGIVDSNFITQKTRAMPELLKLRQEIIADNEAELKEWSTIEDTAVSPHTVMCRRTFFSPFSFFK</sequence>
<name>A0A7G2CQD8_9TRYP</name>
<dbReference type="PROSITE" id="PS00108">
    <property type="entry name" value="PROTEIN_KINASE_ST"/>
    <property type="match status" value="1"/>
</dbReference>
<keyword evidence="2 3" id="KW-0067">ATP-binding</keyword>
<evidence type="ECO:0000259" key="5">
    <source>
        <dbReference type="PROSITE" id="PS50011"/>
    </source>
</evidence>
<dbReference type="InterPro" id="IPR017441">
    <property type="entry name" value="Protein_kinase_ATP_BS"/>
</dbReference>
<dbReference type="SUPFAM" id="SSF56112">
    <property type="entry name" value="Protein kinase-like (PK-like)"/>
    <property type="match status" value="1"/>
</dbReference>
<keyword evidence="1 3" id="KW-0547">Nucleotide-binding</keyword>
<dbReference type="AlphaFoldDB" id="A0A7G2CQD8"/>
<dbReference type="PROSITE" id="PS50011">
    <property type="entry name" value="PROTEIN_KINASE_DOM"/>
    <property type="match status" value="1"/>
</dbReference>
<dbReference type="Proteomes" id="UP000515908">
    <property type="component" value="Chromosome 20"/>
</dbReference>
<dbReference type="GO" id="GO:0004674">
    <property type="term" value="F:protein serine/threonine kinase activity"/>
    <property type="evidence" value="ECO:0007669"/>
    <property type="project" value="UniProtKB-KW"/>
</dbReference>
<dbReference type="GO" id="GO:0010506">
    <property type="term" value="P:regulation of autophagy"/>
    <property type="evidence" value="ECO:0007669"/>
    <property type="project" value="InterPro"/>
</dbReference>
<evidence type="ECO:0000313" key="7">
    <source>
        <dbReference type="Proteomes" id="UP000515908"/>
    </source>
</evidence>
<dbReference type="EMBL" id="LR877164">
    <property type="protein sequence ID" value="CAD2221347.1"/>
    <property type="molecule type" value="Genomic_DNA"/>
</dbReference>
<feature type="domain" description="Protein kinase" evidence="5">
    <location>
        <begin position="23"/>
        <end position="295"/>
    </location>
</feature>
<dbReference type="VEuPathDB" id="TriTrypDB:ADEAN_000887900"/>
<keyword evidence="6" id="KW-0418">Kinase</keyword>
<keyword evidence="6" id="KW-0808">Transferase</keyword>
<dbReference type="Gene3D" id="1.10.510.10">
    <property type="entry name" value="Transferase(Phosphotransferase) domain 1"/>
    <property type="match status" value="1"/>
</dbReference>
<dbReference type="InterPro" id="IPR011009">
    <property type="entry name" value="Kinase-like_dom_sf"/>
</dbReference>
<keyword evidence="4" id="KW-0723">Serine/threonine-protein kinase</keyword>
<dbReference type="InterPro" id="IPR000719">
    <property type="entry name" value="Prot_kinase_dom"/>
</dbReference>
<evidence type="ECO:0000313" key="6">
    <source>
        <dbReference type="EMBL" id="CAD2221347.1"/>
    </source>
</evidence>
<dbReference type="GO" id="GO:0005737">
    <property type="term" value="C:cytoplasm"/>
    <property type="evidence" value="ECO:0007669"/>
    <property type="project" value="TreeGrafter"/>
</dbReference>
<dbReference type="GO" id="GO:0005524">
    <property type="term" value="F:ATP binding"/>
    <property type="evidence" value="ECO:0007669"/>
    <property type="project" value="UniProtKB-UniRule"/>
</dbReference>
<keyword evidence="7" id="KW-1185">Reference proteome</keyword>
<comment type="similarity">
    <text evidence="4">Belongs to the protein kinase superfamily.</text>
</comment>
<dbReference type="InterPro" id="IPR045269">
    <property type="entry name" value="Atg1-like"/>
</dbReference>
<evidence type="ECO:0000256" key="2">
    <source>
        <dbReference type="ARBA" id="ARBA00022840"/>
    </source>
</evidence>
<evidence type="ECO:0000256" key="3">
    <source>
        <dbReference type="PROSITE-ProRule" id="PRU10141"/>
    </source>
</evidence>
<proteinExistence type="inferred from homology"/>
<organism evidence="6 7">
    <name type="scientific">Angomonas deanei</name>
    <dbReference type="NCBI Taxonomy" id="59799"/>
    <lineage>
        <taxon>Eukaryota</taxon>
        <taxon>Discoba</taxon>
        <taxon>Euglenozoa</taxon>
        <taxon>Kinetoplastea</taxon>
        <taxon>Metakinetoplastina</taxon>
        <taxon>Trypanosomatida</taxon>
        <taxon>Trypanosomatidae</taxon>
        <taxon>Strigomonadinae</taxon>
        <taxon>Angomonas</taxon>
    </lineage>
</organism>
<protein>
    <submittedName>
        <fullName evidence="6">Protein tyrosine kinase/Protein kinase domain containing protein, putative</fullName>
    </submittedName>
</protein>
<evidence type="ECO:0000256" key="1">
    <source>
        <dbReference type="ARBA" id="ARBA00022741"/>
    </source>
</evidence>
<dbReference type="PANTHER" id="PTHR24348:SF68">
    <property type="entry name" value="SERINE_THREONINE-PROTEIN KINASE ATG1C"/>
    <property type="match status" value="1"/>
</dbReference>
<dbReference type="Pfam" id="PF00069">
    <property type="entry name" value="Pkinase"/>
    <property type="match status" value="1"/>
</dbReference>
<accession>A0A7G2CQD8</accession>
<dbReference type="PANTHER" id="PTHR24348">
    <property type="entry name" value="SERINE/THREONINE-PROTEIN KINASE UNC-51-RELATED"/>
    <property type="match status" value="1"/>
</dbReference>